<organism evidence="1 2">
    <name type="scientific">Gandjariella thermophila</name>
    <dbReference type="NCBI Taxonomy" id="1931992"/>
    <lineage>
        <taxon>Bacteria</taxon>
        <taxon>Bacillati</taxon>
        <taxon>Actinomycetota</taxon>
        <taxon>Actinomycetes</taxon>
        <taxon>Pseudonocardiales</taxon>
        <taxon>Pseudonocardiaceae</taxon>
        <taxon>Gandjariella</taxon>
    </lineage>
</organism>
<comment type="caution">
    <text evidence="1">The sequence shown here is derived from an EMBL/GenBank/DDBJ whole genome shotgun (WGS) entry which is preliminary data.</text>
</comment>
<proteinExistence type="predicted"/>
<dbReference type="InterPro" id="IPR009297">
    <property type="entry name" value="DUF952"/>
</dbReference>
<gene>
    <name evidence="1" type="ORF">GTS_28090</name>
</gene>
<dbReference type="PANTHER" id="PTHR34129:SF1">
    <property type="entry name" value="DUF952 DOMAIN-CONTAINING PROTEIN"/>
    <property type="match status" value="1"/>
</dbReference>
<keyword evidence="2" id="KW-1185">Reference proteome</keyword>
<dbReference type="PANTHER" id="PTHR34129">
    <property type="entry name" value="BLR1139 PROTEIN"/>
    <property type="match status" value="1"/>
</dbReference>
<accession>A0A4D4J9K9</accession>
<evidence type="ECO:0000313" key="1">
    <source>
        <dbReference type="EMBL" id="GDY31176.1"/>
    </source>
</evidence>
<dbReference type="EMBL" id="BJFL01000012">
    <property type="protein sequence ID" value="GDY31176.1"/>
    <property type="molecule type" value="Genomic_DNA"/>
</dbReference>
<dbReference type="Proteomes" id="UP000298860">
    <property type="component" value="Unassembled WGS sequence"/>
</dbReference>
<dbReference type="Pfam" id="PF06108">
    <property type="entry name" value="DUF952"/>
    <property type="match status" value="1"/>
</dbReference>
<dbReference type="OrthoDB" id="5638018at2"/>
<sequence>MILHICGREEWAAARPEQGYRPPSLDSVGFVHCSDPGTLHLPANRLFRGRTDLVLLVIDPHRLSVPLRWEPGDPPEPGGPWFPHVYGPIPVEAVVAVHDLPPEPDGSFRLPESTADLLAGPITA</sequence>
<reference evidence="2" key="1">
    <citation type="submission" date="2019-04" db="EMBL/GenBank/DDBJ databases">
        <title>Draft genome sequence of Pseudonocardiaceae bacterium SL3-2-4.</title>
        <authorList>
            <person name="Ningsih F."/>
            <person name="Yokota A."/>
            <person name="Sakai Y."/>
            <person name="Nanatani K."/>
            <person name="Yabe S."/>
            <person name="Oetari A."/>
            <person name="Sjamsuridzal W."/>
        </authorList>
    </citation>
    <scope>NUCLEOTIDE SEQUENCE [LARGE SCALE GENOMIC DNA]</scope>
    <source>
        <strain evidence="2">SL3-2-4</strain>
    </source>
</reference>
<dbReference type="AlphaFoldDB" id="A0A4D4J9K9"/>
<dbReference type="RefSeq" id="WP_137814256.1">
    <property type="nucleotide sequence ID" value="NZ_BJFL01000012.1"/>
</dbReference>
<name>A0A4D4J9K9_9PSEU</name>
<evidence type="ECO:0000313" key="2">
    <source>
        <dbReference type="Proteomes" id="UP000298860"/>
    </source>
</evidence>
<evidence type="ECO:0008006" key="3">
    <source>
        <dbReference type="Google" id="ProtNLM"/>
    </source>
</evidence>
<dbReference type="Gene3D" id="3.20.170.20">
    <property type="entry name" value="Protein of unknown function DUF952"/>
    <property type="match status" value="1"/>
</dbReference>
<protein>
    <recommendedName>
        <fullName evidence="3">Glutathione S-transferase</fullName>
    </recommendedName>
</protein>
<dbReference type="SUPFAM" id="SSF56399">
    <property type="entry name" value="ADP-ribosylation"/>
    <property type="match status" value="1"/>
</dbReference>